<dbReference type="CDD" id="cd06225">
    <property type="entry name" value="HAMP"/>
    <property type="match status" value="1"/>
</dbReference>
<reference evidence="13" key="1">
    <citation type="submission" date="2022-12" db="EMBL/GenBank/DDBJ databases">
        <authorList>
            <person name="Wang J."/>
        </authorList>
    </citation>
    <scope>NUCLEOTIDE SEQUENCE</scope>
    <source>
        <strain evidence="13">HY-45-18</strain>
    </source>
</reference>
<dbReference type="InterPro" id="IPR004089">
    <property type="entry name" value="MCPsignal_dom"/>
</dbReference>
<evidence type="ECO:0000256" key="6">
    <source>
        <dbReference type="ARBA" id="ARBA00023224"/>
    </source>
</evidence>
<accession>A0ABT4CVL5</accession>
<feature type="coiled-coil region" evidence="9">
    <location>
        <begin position="420"/>
        <end position="454"/>
    </location>
</feature>
<dbReference type="PROSITE" id="PS50111">
    <property type="entry name" value="CHEMOTAXIS_TRANSDUC_2"/>
    <property type="match status" value="1"/>
</dbReference>
<dbReference type="Pfam" id="PF17203">
    <property type="entry name" value="sCache_3_2"/>
    <property type="match status" value="1"/>
</dbReference>
<feature type="transmembrane region" description="Helical" evidence="10">
    <location>
        <begin position="15"/>
        <end position="37"/>
    </location>
</feature>
<feature type="domain" description="Methyl-accepting transducer" evidence="11">
    <location>
        <begin position="391"/>
        <end position="648"/>
    </location>
</feature>
<dbReference type="SUPFAM" id="SSF58104">
    <property type="entry name" value="Methyl-accepting chemotaxis protein (MCP) signaling domain"/>
    <property type="match status" value="1"/>
</dbReference>
<dbReference type="Proteomes" id="UP001078443">
    <property type="component" value="Unassembled WGS sequence"/>
</dbReference>
<dbReference type="InterPro" id="IPR033463">
    <property type="entry name" value="sCache_3"/>
</dbReference>
<dbReference type="Pfam" id="PF00015">
    <property type="entry name" value="MCPsignal"/>
    <property type="match status" value="1"/>
</dbReference>
<dbReference type="InterPro" id="IPR003660">
    <property type="entry name" value="HAMP_dom"/>
</dbReference>
<keyword evidence="3 10" id="KW-0812">Transmembrane</keyword>
<evidence type="ECO:0000256" key="4">
    <source>
        <dbReference type="ARBA" id="ARBA00022989"/>
    </source>
</evidence>
<dbReference type="Gene3D" id="1.10.287.950">
    <property type="entry name" value="Methyl-accepting chemotaxis protein"/>
    <property type="match status" value="1"/>
</dbReference>
<organism evidence="13 14">
    <name type="scientific">Clostridium aestuarii</name>
    <dbReference type="NCBI Taxonomy" id="338193"/>
    <lineage>
        <taxon>Bacteria</taxon>
        <taxon>Bacillati</taxon>
        <taxon>Bacillota</taxon>
        <taxon>Clostridia</taxon>
        <taxon>Eubacteriales</taxon>
        <taxon>Clostridiaceae</taxon>
        <taxon>Clostridium</taxon>
    </lineage>
</organism>
<evidence type="ECO:0000256" key="10">
    <source>
        <dbReference type="SAM" id="Phobius"/>
    </source>
</evidence>
<proteinExistence type="inferred from homology"/>
<dbReference type="CDD" id="cd11386">
    <property type="entry name" value="MCP_signal"/>
    <property type="match status" value="1"/>
</dbReference>
<dbReference type="PROSITE" id="PS50885">
    <property type="entry name" value="HAMP"/>
    <property type="match status" value="1"/>
</dbReference>
<evidence type="ECO:0000256" key="7">
    <source>
        <dbReference type="ARBA" id="ARBA00029447"/>
    </source>
</evidence>
<evidence type="ECO:0000256" key="5">
    <source>
        <dbReference type="ARBA" id="ARBA00023136"/>
    </source>
</evidence>
<dbReference type="PANTHER" id="PTHR32089">
    <property type="entry name" value="METHYL-ACCEPTING CHEMOTAXIS PROTEIN MCPB"/>
    <property type="match status" value="1"/>
</dbReference>
<evidence type="ECO:0000256" key="8">
    <source>
        <dbReference type="PROSITE-ProRule" id="PRU00284"/>
    </source>
</evidence>
<evidence type="ECO:0000313" key="14">
    <source>
        <dbReference type="Proteomes" id="UP001078443"/>
    </source>
</evidence>
<keyword evidence="9" id="KW-0175">Coiled coil</keyword>
<sequence>MKKFLNNLTIKSKILTIPLIIIFLIVTSITIMTNNLVKNKLLFQMKEDGIKLANQLSKQAENNDAAINTINKNIENRILSLGDFLYDKSDTISNEYLVKLAKTFQVNEINIVDAKGNTIYCNLPEMSGFIYDNTHPGYCVLSGQKTKFIEDIRKSTASDDYYKYGYISRKNGGMIQVGILANEINKLTNSLEPQTLADKLAKDKDIVYVVFIDKNLKAVAHSNKDRIGITLTDEGSKAAAVEERIFSSEFDYKPDKETAAIHVYDVLVPVYNEGVHIGAMDIGLSMEHVNKTISQVTMLIIAIGIIALAAAAALLYSISKNITKPLGNLVDISKHIAKGEFDNEIVIESKDEIGILAASFREMSDSLRNAIGSIKGQAVKIEDMSSNLAGNSEEMTSASNEVATAIGDVTTGAAQQASDLMEVVHNIEDLASEIDNIQNKLLFVKNNSDETENKANIGKEQIDVLLKSIQEVKEGFDTTTNTINNLNSSVSQIGNITDVINGISEQTNLLALNAAIEAARAGEYGKGFAVVADEIKKLAEQSKESTQQIQHLIESISVETEDVINTSDKVKELVQNQVNIVENNVMAFEDILKSIAQIVPLIDDTYVSLDNTIKSKNIVSDKATSVSSVAQETSASSEEIAASSEEMLANTEEVSSFAMQLNEVAAQLKDETNKFKV</sequence>
<evidence type="ECO:0000256" key="9">
    <source>
        <dbReference type="SAM" id="Coils"/>
    </source>
</evidence>
<feature type="transmembrane region" description="Helical" evidence="10">
    <location>
        <begin position="296"/>
        <end position="318"/>
    </location>
</feature>
<comment type="caution">
    <text evidence="13">The sequence shown here is derived from an EMBL/GenBank/DDBJ whole genome shotgun (WGS) entry which is preliminary data.</text>
</comment>
<gene>
    <name evidence="13" type="ORF">OW763_01525</name>
</gene>
<keyword evidence="5 10" id="KW-0472">Membrane</keyword>
<dbReference type="SMART" id="SM00283">
    <property type="entry name" value="MA"/>
    <property type="match status" value="1"/>
</dbReference>
<evidence type="ECO:0000256" key="3">
    <source>
        <dbReference type="ARBA" id="ARBA00022692"/>
    </source>
</evidence>
<keyword evidence="14" id="KW-1185">Reference proteome</keyword>
<comment type="similarity">
    <text evidence="7">Belongs to the methyl-accepting chemotaxis (MCP) protein family.</text>
</comment>
<evidence type="ECO:0000259" key="12">
    <source>
        <dbReference type="PROSITE" id="PS50885"/>
    </source>
</evidence>
<dbReference type="SUPFAM" id="SSF103190">
    <property type="entry name" value="Sensory domain-like"/>
    <property type="match status" value="1"/>
</dbReference>
<comment type="subcellular location">
    <subcellularLocation>
        <location evidence="1">Cell membrane</location>
        <topology evidence="1">Multi-pass membrane protein</topology>
    </subcellularLocation>
</comment>
<dbReference type="Gene3D" id="3.30.450.20">
    <property type="entry name" value="PAS domain"/>
    <property type="match status" value="1"/>
</dbReference>
<dbReference type="SMART" id="SM00304">
    <property type="entry name" value="HAMP"/>
    <property type="match status" value="1"/>
</dbReference>
<dbReference type="InterPro" id="IPR029151">
    <property type="entry name" value="Sensor-like_sf"/>
</dbReference>
<keyword evidence="4 10" id="KW-1133">Transmembrane helix</keyword>
<dbReference type="PANTHER" id="PTHR32089:SF112">
    <property type="entry name" value="LYSOZYME-LIKE PROTEIN-RELATED"/>
    <property type="match status" value="1"/>
</dbReference>
<keyword evidence="2" id="KW-1003">Cell membrane</keyword>
<dbReference type="EMBL" id="JAPQER010000001">
    <property type="protein sequence ID" value="MCY6483032.1"/>
    <property type="molecule type" value="Genomic_DNA"/>
</dbReference>
<dbReference type="RefSeq" id="WP_268039298.1">
    <property type="nucleotide sequence ID" value="NZ_JAPQER010000001.1"/>
</dbReference>
<dbReference type="Gene3D" id="6.10.340.10">
    <property type="match status" value="1"/>
</dbReference>
<evidence type="ECO:0000259" key="11">
    <source>
        <dbReference type="PROSITE" id="PS50111"/>
    </source>
</evidence>
<feature type="domain" description="HAMP" evidence="12">
    <location>
        <begin position="320"/>
        <end position="372"/>
    </location>
</feature>
<name>A0ABT4CVL5_9CLOT</name>
<keyword evidence="6 8" id="KW-0807">Transducer</keyword>
<evidence type="ECO:0000256" key="2">
    <source>
        <dbReference type="ARBA" id="ARBA00022475"/>
    </source>
</evidence>
<dbReference type="Pfam" id="PF00672">
    <property type="entry name" value="HAMP"/>
    <property type="match status" value="1"/>
</dbReference>
<evidence type="ECO:0000256" key="1">
    <source>
        <dbReference type="ARBA" id="ARBA00004651"/>
    </source>
</evidence>
<evidence type="ECO:0000313" key="13">
    <source>
        <dbReference type="EMBL" id="MCY6483032.1"/>
    </source>
</evidence>
<protein>
    <submittedName>
        <fullName evidence="13">Methyl-accepting chemotaxis protein</fullName>
    </submittedName>
</protein>